<dbReference type="EMBL" id="FSRU01000001">
    <property type="protein sequence ID" value="SIO46369.1"/>
    <property type="molecule type" value="Genomic_DNA"/>
</dbReference>
<dbReference type="InterPro" id="IPR001451">
    <property type="entry name" value="Hexapep"/>
</dbReference>
<dbReference type="Pfam" id="PF00132">
    <property type="entry name" value="Hexapep"/>
    <property type="match status" value="1"/>
</dbReference>
<reference evidence="1 2" key="1">
    <citation type="submission" date="2016-11" db="EMBL/GenBank/DDBJ databases">
        <authorList>
            <person name="Jaros S."/>
            <person name="Januszkiewicz K."/>
            <person name="Wedrychowicz H."/>
        </authorList>
    </citation>
    <scope>NUCLEOTIDE SEQUENCE [LARGE SCALE GENOMIC DNA]</scope>
    <source>
        <strain evidence="1 2">GAS95</strain>
    </source>
</reference>
<dbReference type="InterPro" id="IPR011004">
    <property type="entry name" value="Trimer_LpxA-like_sf"/>
</dbReference>
<gene>
    <name evidence="1" type="ORF">SAMN05444165_3426</name>
</gene>
<dbReference type="AlphaFoldDB" id="A0A1N6JQB9"/>
<dbReference type="SUPFAM" id="SSF51161">
    <property type="entry name" value="Trimeric LpxA-like enzymes"/>
    <property type="match status" value="1"/>
</dbReference>
<dbReference type="Proteomes" id="UP000185151">
    <property type="component" value="Unassembled WGS sequence"/>
</dbReference>
<organism evidence="1 2">
    <name type="scientific">Paraburkholderia phenazinium</name>
    <dbReference type="NCBI Taxonomy" id="60549"/>
    <lineage>
        <taxon>Bacteria</taxon>
        <taxon>Pseudomonadati</taxon>
        <taxon>Pseudomonadota</taxon>
        <taxon>Betaproteobacteria</taxon>
        <taxon>Burkholderiales</taxon>
        <taxon>Burkholderiaceae</taxon>
        <taxon>Paraburkholderia</taxon>
    </lineage>
</organism>
<dbReference type="PANTHER" id="PTHR13061:SF29">
    <property type="entry name" value="GAMMA CARBONIC ANHYDRASE-LIKE 1, MITOCHONDRIAL-RELATED"/>
    <property type="match status" value="1"/>
</dbReference>
<dbReference type="InterPro" id="IPR047324">
    <property type="entry name" value="LbH_gamma_CA-like"/>
</dbReference>
<dbReference type="PANTHER" id="PTHR13061">
    <property type="entry name" value="DYNACTIN SUBUNIT P25"/>
    <property type="match status" value="1"/>
</dbReference>
<evidence type="ECO:0000313" key="1">
    <source>
        <dbReference type="EMBL" id="SIO46369.1"/>
    </source>
</evidence>
<dbReference type="Gene3D" id="2.160.10.10">
    <property type="entry name" value="Hexapeptide repeat proteins"/>
    <property type="match status" value="1"/>
</dbReference>
<name>A0A1N6JQB9_9BURK</name>
<dbReference type="OrthoDB" id="9803036at2"/>
<keyword evidence="1" id="KW-0808">Transferase</keyword>
<keyword evidence="2" id="KW-1185">Reference proteome</keyword>
<proteinExistence type="predicted"/>
<dbReference type="RefSeq" id="WP_074296773.1">
    <property type="nucleotide sequence ID" value="NZ_FSRU01000001.1"/>
</dbReference>
<evidence type="ECO:0000313" key="2">
    <source>
        <dbReference type="Proteomes" id="UP000185151"/>
    </source>
</evidence>
<accession>A0A1N6JQB9</accession>
<dbReference type="CDD" id="cd04645">
    <property type="entry name" value="LbH_gamma_CA_like"/>
    <property type="match status" value="1"/>
</dbReference>
<protein>
    <submittedName>
        <fullName evidence="1">Carbonic anhydrase or acetyltransferase, isoleucine patch superfamily</fullName>
    </submittedName>
</protein>
<dbReference type="GO" id="GO:0016740">
    <property type="term" value="F:transferase activity"/>
    <property type="evidence" value="ECO:0007669"/>
    <property type="project" value="UniProtKB-KW"/>
</dbReference>
<sequence>MSEDQDARQFGTPSVHRTVFVAHGTSIIGDVKIGEHASIWFNCVLRGDVQRIVVGARSNIQDGSILHGTTHGSPTLIGSQVTVGHGAILHACTIEDLAFVGFGARVLDNAVVRTGGMLAAGAVLTPGKVVGAGELWAGNPAKLLRPLTEQERAGMVTSADRYVALAQRYLFSKPVVLHF</sequence>
<dbReference type="InterPro" id="IPR050484">
    <property type="entry name" value="Transf_Hexapept/Carb_Anhydrase"/>
</dbReference>